<dbReference type="Gene3D" id="2.60.40.10">
    <property type="entry name" value="Immunoglobulins"/>
    <property type="match status" value="3"/>
</dbReference>
<evidence type="ECO:0000259" key="1">
    <source>
        <dbReference type="Pfam" id="PF01833"/>
    </source>
</evidence>
<dbReference type="EMBL" id="PSKQ01000017">
    <property type="protein sequence ID" value="MBE8720371.1"/>
    <property type="molecule type" value="Genomic_DNA"/>
</dbReference>
<keyword evidence="3" id="KW-1185">Reference proteome</keyword>
<dbReference type="CDD" id="cd00603">
    <property type="entry name" value="IPT_PCSR"/>
    <property type="match status" value="1"/>
</dbReference>
<dbReference type="Pfam" id="PF01833">
    <property type="entry name" value="TIG"/>
    <property type="match status" value="2"/>
</dbReference>
<reference evidence="2 3" key="1">
    <citation type="submission" date="2018-02" db="EMBL/GenBank/DDBJ databases">
        <title>Sphingobacterium KA21.</title>
        <authorList>
            <person name="Vasarhelyi B.M."/>
            <person name="Deshmukh S."/>
            <person name="Balint B."/>
            <person name="Kukolya J."/>
        </authorList>
    </citation>
    <scope>NUCLEOTIDE SEQUENCE [LARGE SCALE GENOMIC DNA]</scope>
    <source>
        <strain evidence="2 3">Ka21</strain>
    </source>
</reference>
<evidence type="ECO:0000313" key="3">
    <source>
        <dbReference type="Proteomes" id="UP000618319"/>
    </source>
</evidence>
<name>A0ABR9T4V1_9SPHI</name>
<dbReference type="SUPFAM" id="SSF81296">
    <property type="entry name" value="E set domains"/>
    <property type="match status" value="3"/>
</dbReference>
<feature type="domain" description="IPT/TIG" evidence="1">
    <location>
        <begin position="131"/>
        <end position="213"/>
    </location>
</feature>
<dbReference type="InterPro" id="IPR014756">
    <property type="entry name" value="Ig_E-set"/>
</dbReference>
<proteinExistence type="predicted"/>
<dbReference type="PROSITE" id="PS51257">
    <property type="entry name" value="PROKAR_LIPOPROTEIN"/>
    <property type="match status" value="1"/>
</dbReference>
<evidence type="ECO:0000313" key="2">
    <source>
        <dbReference type="EMBL" id="MBE8720371.1"/>
    </source>
</evidence>
<dbReference type="RefSeq" id="WP_196938056.1">
    <property type="nucleotide sequence ID" value="NZ_MU158689.1"/>
</dbReference>
<accession>A0ABR9T4V1</accession>
<dbReference type="InterPro" id="IPR013783">
    <property type="entry name" value="Ig-like_fold"/>
</dbReference>
<sequence length="552" mass="58474">MKNIFCCCIAFLTLFFSGCEKDGLTHPELQTLSVTATSPTTITVVGNIVALGSEKIQDYGFVYSHDSYIDENKGTKVSLGNNPQKGQFTKTLENLVLTGNYYGSIYVRSYLKNTKGTAFGAVLNVNLPSLTTSGISPATGKVGDKVKITGQFYDTDASAISVRFNNVVAKIISVSSTEISAEVPAGVDATHGQSVNVTVNIGGLNLNNGYNYFTMQANVTDFTPKTGPVGTPIRFMGDNMPANYYYNSDILVHIGGSSLNMSYSSMNVVPVPFTVGISSEVAVTINGQRKVLPGVFTVTPPVITSTTESIFPGQNLMIYGTNFVSTGDVSNGRPMAKLGSGTYQAVSIYNSGQYVYTVPSNISEGEYTLYLKVGPHEVQAPKKIDIIGYVATTFSPSSGGPNRQVNITGRFIQGTYYEVSFGSVRTSALATSATNLQTNVPTGVNEGAVKIAVHVPNKTITLAGDFQVIGPSFSSFSPASGVPGTLITIKGAGFNPHYTMVRFGTVVVAPNTLTDDTIVVAVPSNVSPGAMKLTIETNGQTVVHNDNFTILQ</sequence>
<comment type="caution">
    <text evidence="2">The sequence shown here is derived from an EMBL/GenBank/DDBJ whole genome shotgun (WGS) entry which is preliminary data.</text>
</comment>
<dbReference type="InterPro" id="IPR002909">
    <property type="entry name" value="IPT_dom"/>
</dbReference>
<feature type="domain" description="IPT/TIG" evidence="1">
    <location>
        <begin position="471"/>
        <end position="549"/>
    </location>
</feature>
<organism evidence="2 3">
    <name type="scientific">Sphingobacterium pedocola</name>
    <dbReference type="NCBI Taxonomy" id="2082722"/>
    <lineage>
        <taxon>Bacteria</taxon>
        <taxon>Pseudomonadati</taxon>
        <taxon>Bacteroidota</taxon>
        <taxon>Sphingobacteriia</taxon>
        <taxon>Sphingobacteriales</taxon>
        <taxon>Sphingobacteriaceae</taxon>
        <taxon>Sphingobacterium</taxon>
    </lineage>
</organism>
<protein>
    <recommendedName>
        <fullName evidence="1">IPT/TIG domain-containing protein</fullName>
    </recommendedName>
</protein>
<gene>
    <name evidence="2" type="ORF">C4F40_06500</name>
</gene>
<dbReference type="Proteomes" id="UP000618319">
    <property type="component" value="Unassembled WGS sequence"/>
</dbReference>